<evidence type="ECO:0000313" key="2">
    <source>
        <dbReference type="EMBL" id="RKT68530.1"/>
    </source>
</evidence>
<evidence type="ECO:0000313" key="3">
    <source>
        <dbReference type="Proteomes" id="UP000272729"/>
    </source>
</evidence>
<name>A0A495X3J9_9PSEU</name>
<dbReference type="RefSeq" id="WP_121219618.1">
    <property type="nucleotide sequence ID" value="NZ_JBIUBA010000004.1"/>
</dbReference>
<feature type="domain" description="DUF6292" evidence="1">
    <location>
        <begin position="16"/>
        <end position="101"/>
    </location>
</feature>
<dbReference type="OrthoDB" id="4190452at2"/>
<protein>
    <recommendedName>
        <fullName evidence="1">DUF6292 domain-containing protein</fullName>
    </recommendedName>
</protein>
<reference evidence="2 3" key="1">
    <citation type="submission" date="2018-10" db="EMBL/GenBank/DDBJ databases">
        <title>Sequencing the genomes of 1000 actinobacteria strains.</title>
        <authorList>
            <person name="Klenk H.-P."/>
        </authorList>
    </citation>
    <scope>NUCLEOTIDE SEQUENCE [LARGE SCALE GENOMIC DNA]</scope>
    <source>
        <strain evidence="2 3">DSM 43911</strain>
    </source>
</reference>
<gene>
    <name evidence="2" type="ORF">DFJ66_1722</name>
</gene>
<keyword evidence="3" id="KW-1185">Reference proteome</keyword>
<dbReference type="InterPro" id="IPR046259">
    <property type="entry name" value="DUF6292"/>
</dbReference>
<dbReference type="EMBL" id="RBXR01000001">
    <property type="protein sequence ID" value="RKT68530.1"/>
    <property type="molecule type" value="Genomic_DNA"/>
</dbReference>
<comment type="caution">
    <text evidence="2">The sequence shown here is derived from an EMBL/GenBank/DDBJ whole genome shotgun (WGS) entry which is preliminary data.</text>
</comment>
<dbReference type="Proteomes" id="UP000272729">
    <property type="component" value="Unassembled WGS sequence"/>
</dbReference>
<accession>A0A495X3J9</accession>
<evidence type="ECO:0000259" key="1">
    <source>
        <dbReference type="Pfam" id="PF19809"/>
    </source>
</evidence>
<dbReference type="AlphaFoldDB" id="A0A495X3J9"/>
<organism evidence="2 3">
    <name type="scientific">Saccharothrix variisporea</name>
    <dbReference type="NCBI Taxonomy" id="543527"/>
    <lineage>
        <taxon>Bacteria</taxon>
        <taxon>Bacillati</taxon>
        <taxon>Actinomycetota</taxon>
        <taxon>Actinomycetes</taxon>
        <taxon>Pseudonocardiales</taxon>
        <taxon>Pseudonocardiaceae</taxon>
        <taxon>Saccharothrix</taxon>
    </lineage>
</organism>
<dbReference type="Pfam" id="PF19809">
    <property type="entry name" value="DUF6292"/>
    <property type="match status" value="1"/>
</dbReference>
<proteinExistence type="predicted"/>
<sequence>MALDFEDAATSALREYVRLVTKALGLSGECSVVQAERPASAYLAVDGHLPGFPECDAALVWDERRGWAAAVESDSGQDLVVRERLDGDVLPAPGVVASWANEVLRGETVPRPVTDLTRRLRTSSTAGLSRTA</sequence>